<sequence length="651" mass="68276">LCSALAFSALGAYLHVLFNVGGTLTTVGCLAAIAFLISLPPSQDKERNRFALLMSAALLQGASVGPLIDMVLHFDPRILVTAFVGTAIAFGCFSGAAIIAKRREYLYLGGLLSSALSLLLWLQFAASIFGHSSATFKFELYFGLLVFLGYMVFDTQEIIERAHHGDMDYIKHALTLFTDFVAVLVRVLVIMSLLFRKSSPHLSTVVDSRRMAAATAVFAPAGATALLLHHRRFRRNYYSCVPAATARSSCGRVHRISPPRCGYARAPLVPASDNWGNWTFLLSTAALGIWSEKRTPVGKALSGALVSVLLGLAASSTGVVAADAPAYRVVLDYLLPLAIPLLLFRADLRRVLRSTGALLLAFLLGSVATTIGTVVAFLLVPMRSLGPDNWKVAAALMSRHIGGAVNYVAVSEALGVSPSVLAAGLAADNIICALYFTSLFALAAKIPAEDTQPLVADDDDGNNNNNNNNNKQQLLPVLHSAVAMAAAFAICKAGKLLATAVLGIRGGSLPCITAIVVALATLFPLHIGKLAPSGEAIAVILMQVFFAVVGANGSIGNVLNTTPSIFAFAFVQIAVHLLLTLGVGKLLGFDRKLLLIASNANVGGPTTACGMATAKGWASLVVPGILAGILGIAIATFMGIAFGVLVLTHVM</sequence>
<organism evidence="6 7">
    <name type="scientific">Dichanthelium oligosanthes</name>
    <dbReference type="NCBI Taxonomy" id="888268"/>
    <lineage>
        <taxon>Eukaryota</taxon>
        <taxon>Viridiplantae</taxon>
        <taxon>Streptophyta</taxon>
        <taxon>Embryophyta</taxon>
        <taxon>Tracheophyta</taxon>
        <taxon>Spermatophyta</taxon>
        <taxon>Magnoliopsida</taxon>
        <taxon>Liliopsida</taxon>
        <taxon>Poales</taxon>
        <taxon>Poaceae</taxon>
        <taxon>PACMAD clade</taxon>
        <taxon>Panicoideae</taxon>
        <taxon>Panicodae</taxon>
        <taxon>Paniceae</taxon>
        <taxon>Dichantheliinae</taxon>
        <taxon>Dichanthelium</taxon>
    </lineage>
</organism>
<feature type="transmembrane region" description="Helical" evidence="5">
    <location>
        <begin position="174"/>
        <end position="195"/>
    </location>
</feature>
<dbReference type="AlphaFoldDB" id="A0A1E5USN4"/>
<dbReference type="EMBL" id="LWDX02065300">
    <property type="protein sequence ID" value="OEL15834.1"/>
    <property type="molecule type" value="Genomic_DNA"/>
</dbReference>
<feature type="transmembrane region" description="Helical" evidence="5">
    <location>
        <begin position="326"/>
        <end position="344"/>
    </location>
</feature>
<accession>A0A1E5USN4</accession>
<feature type="transmembrane region" description="Helical" evidence="5">
    <location>
        <begin position="106"/>
        <end position="129"/>
    </location>
</feature>
<feature type="transmembrane region" description="Helical" evidence="5">
    <location>
        <begin position="12"/>
        <end position="38"/>
    </location>
</feature>
<evidence type="ECO:0000313" key="6">
    <source>
        <dbReference type="EMBL" id="OEL15834.1"/>
    </source>
</evidence>
<evidence type="ECO:0000256" key="3">
    <source>
        <dbReference type="ARBA" id="ARBA00022989"/>
    </source>
</evidence>
<protein>
    <submittedName>
        <fullName evidence="6">Bax inhibitor 1</fullName>
    </submittedName>
</protein>
<proteinExistence type="predicted"/>
<comment type="subcellular location">
    <subcellularLocation>
        <location evidence="1">Membrane</location>
        <topology evidence="1">Multi-pass membrane protein</topology>
    </subcellularLocation>
</comment>
<feature type="transmembrane region" description="Helical" evidence="5">
    <location>
        <begin position="504"/>
        <end position="525"/>
    </location>
</feature>
<dbReference type="Proteomes" id="UP000095767">
    <property type="component" value="Unassembled WGS sequence"/>
</dbReference>
<feature type="transmembrane region" description="Helical" evidence="5">
    <location>
        <begin position="620"/>
        <end position="647"/>
    </location>
</feature>
<dbReference type="STRING" id="888268.A0A1E5USN4"/>
<keyword evidence="2 5" id="KW-0812">Transmembrane</keyword>
<dbReference type="InterPro" id="IPR006214">
    <property type="entry name" value="Bax_inhibitor_1-related"/>
</dbReference>
<dbReference type="Pfam" id="PF01027">
    <property type="entry name" value="Bax1-I"/>
    <property type="match status" value="1"/>
</dbReference>
<dbReference type="PANTHER" id="PTHR34289">
    <property type="entry name" value="PROTEIN, PUTATIVE (DUF819)-RELATED"/>
    <property type="match status" value="1"/>
</dbReference>
<reference evidence="6 7" key="1">
    <citation type="submission" date="2016-09" db="EMBL/GenBank/DDBJ databases">
        <title>The draft genome of Dichanthelium oligosanthes: A C3 panicoid grass species.</title>
        <authorList>
            <person name="Studer A.J."/>
            <person name="Schnable J.C."/>
            <person name="Brutnell T.P."/>
        </authorList>
    </citation>
    <scope>NUCLEOTIDE SEQUENCE [LARGE SCALE GENOMIC DNA]</scope>
    <source>
        <strain evidence="7">cv. Kellogg 1175</strain>
        <tissue evidence="6">Leaf</tissue>
    </source>
</reference>
<feature type="transmembrane region" description="Helical" evidence="5">
    <location>
        <begin position="135"/>
        <end position="153"/>
    </location>
</feature>
<evidence type="ECO:0000256" key="5">
    <source>
        <dbReference type="SAM" id="Phobius"/>
    </source>
</evidence>
<feature type="non-terminal residue" evidence="6">
    <location>
        <position position="1"/>
    </location>
</feature>
<dbReference type="GO" id="GO:0016020">
    <property type="term" value="C:membrane"/>
    <property type="evidence" value="ECO:0007669"/>
    <property type="project" value="UniProtKB-SubCell"/>
</dbReference>
<comment type="caution">
    <text evidence="6">The sequence shown here is derived from an EMBL/GenBank/DDBJ whole genome shotgun (WGS) entry which is preliminary data.</text>
</comment>
<evidence type="ECO:0000313" key="7">
    <source>
        <dbReference type="Proteomes" id="UP000095767"/>
    </source>
</evidence>
<feature type="transmembrane region" description="Helical" evidence="5">
    <location>
        <begin position="537"/>
        <end position="559"/>
    </location>
</feature>
<gene>
    <name evidence="6" type="ORF">BAE44_0023146</name>
</gene>
<dbReference type="OrthoDB" id="45797at2759"/>
<feature type="transmembrane region" description="Helical" evidence="5">
    <location>
        <begin position="420"/>
        <end position="444"/>
    </location>
</feature>
<feature type="transmembrane region" description="Helical" evidence="5">
    <location>
        <begin position="78"/>
        <end position="99"/>
    </location>
</feature>
<feature type="transmembrane region" description="Helical" evidence="5">
    <location>
        <begin position="356"/>
        <end position="380"/>
    </location>
</feature>
<evidence type="ECO:0000256" key="4">
    <source>
        <dbReference type="ARBA" id="ARBA00023136"/>
    </source>
</evidence>
<feature type="transmembrane region" description="Helical" evidence="5">
    <location>
        <begin position="300"/>
        <end position="320"/>
    </location>
</feature>
<keyword evidence="3 5" id="KW-1133">Transmembrane helix</keyword>
<dbReference type="InterPro" id="IPR008537">
    <property type="entry name" value="DUF819"/>
</dbReference>
<feature type="transmembrane region" description="Helical" evidence="5">
    <location>
        <begin position="50"/>
        <end position="72"/>
    </location>
</feature>
<dbReference type="Pfam" id="PF05684">
    <property type="entry name" value="DUF819"/>
    <property type="match status" value="1"/>
</dbReference>
<keyword evidence="7" id="KW-1185">Reference proteome</keyword>
<dbReference type="PANTHER" id="PTHR34289:SF3">
    <property type="entry name" value="PROTEIN, PUTATIVE (DUF819)-RELATED"/>
    <property type="match status" value="1"/>
</dbReference>
<feature type="transmembrane region" description="Helical" evidence="5">
    <location>
        <begin position="211"/>
        <end position="228"/>
    </location>
</feature>
<feature type="transmembrane region" description="Helical" evidence="5">
    <location>
        <begin position="565"/>
        <end position="587"/>
    </location>
</feature>
<keyword evidence="4 5" id="KW-0472">Membrane</keyword>
<evidence type="ECO:0000256" key="2">
    <source>
        <dbReference type="ARBA" id="ARBA00022692"/>
    </source>
</evidence>
<name>A0A1E5USN4_9POAL</name>
<evidence type="ECO:0000256" key="1">
    <source>
        <dbReference type="ARBA" id="ARBA00004141"/>
    </source>
</evidence>